<dbReference type="RefSeq" id="WP_386157916.1">
    <property type="nucleotide sequence ID" value="NZ_JBHMBS010000007.1"/>
</dbReference>
<feature type="domain" description="Tc1-like transposase DDE" evidence="1">
    <location>
        <begin position="8"/>
        <end position="152"/>
    </location>
</feature>
<comment type="caution">
    <text evidence="2">The sequence shown here is derived from an EMBL/GenBank/DDBJ whole genome shotgun (WGS) entry which is preliminary data.</text>
</comment>
<name>A0ABV5TIC7_9ACTN</name>
<dbReference type="InterPro" id="IPR038717">
    <property type="entry name" value="Tc1-like_DDE_dom"/>
</dbReference>
<dbReference type="Pfam" id="PF13358">
    <property type="entry name" value="DDE_3"/>
    <property type="match status" value="1"/>
</dbReference>
<dbReference type="InterPro" id="IPR036397">
    <property type="entry name" value="RNaseH_sf"/>
</dbReference>
<evidence type="ECO:0000313" key="3">
    <source>
        <dbReference type="Proteomes" id="UP001589610"/>
    </source>
</evidence>
<dbReference type="Proteomes" id="UP001589610">
    <property type="component" value="Unassembled WGS sequence"/>
</dbReference>
<evidence type="ECO:0000313" key="2">
    <source>
        <dbReference type="EMBL" id="MFB9677403.1"/>
    </source>
</evidence>
<dbReference type="Gene3D" id="3.30.420.10">
    <property type="entry name" value="Ribonuclease H-like superfamily/Ribonuclease H"/>
    <property type="match status" value="1"/>
</dbReference>
<dbReference type="EMBL" id="JBHMBS010000007">
    <property type="protein sequence ID" value="MFB9677403.1"/>
    <property type="molecule type" value="Genomic_DNA"/>
</dbReference>
<reference evidence="2 3" key="1">
    <citation type="submission" date="2024-09" db="EMBL/GenBank/DDBJ databases">
        <authorList>
            <person name="Sun Q."/>
            <person name="Mori K."/>
        </authorList>
    </citation>
    <scope>NUCLEOTIDE SEQUENCE [LARGE SCALE GENOMIC DNA]</scope>
    <source>
        <strain evidence="2 3">JCM 3028</strain>
    </source>
</reference>
<accession>A0ABV5TIC7</accession>
<sequence>MAARGAWLIFADESGQSLRPPKARTWARRGHTPVVGVSAKGSGRISVAALLCLKPGREPRLLYRLLGYHGRARERKGFDVRDFQALLMGAHHLLDAPIVVVWDNLGRHTCARMRAFVGRHDWLMVYQLPSYAPELNPTEGVWANLKGMLGNLAPHSVDELAAAIRSHLKDAVPADAIERLHRRDRPDPRSAVTLAIQDQ</sequence>
<keyword evidence="3" id="KW-1185">Reference proteome</keyword>
<organism evidence="2 3">
    <name type="scientific">Streptosporangium vulgare</name>
    <dbReference type="NCBI Taxonomy" id="46190"/>
    <lineage>
        <taxon>Bacteria</taxon>
        <taxon>Bacillati</taxon>
        <taxon>Actinomycetota</taxon>
        <taxon>Actinomycetes</taxon>
        <taxon>Streptosporangiales</taxon>
        <taxon>Streptosporangiaceae</taxon>
        <taxon>Streptosporangium</taxon>
    </lineage>
</organism>
<evidence type="ECO:0000259" key="1">
    <source>
        <dbReference type="Pfam" id="PF13358"/>
    </source>
</evidence>
<gene>
    <name evidence="2" type="ORF">ACFFRH_18130</name>
</gene>
<protein>
    <submittedName>
        <fullName evidence="2">Transposase</fullName>
    </submittedName>
</protein>
<proteinExistence type="predicted"/>